<name>A0A916RE35_9HYPH</name>
<feature type="compositionally biased region" description="Polar residues" evidence="1">
    <location>
        <begin position="132"/>
        <end position="141"/>
    </location>
</feature>
<evidence type="ECO:0000256" key="1">
    <source>
        <dbReference type="SAM" id="MobiDB-lite"/>
    </source>
</evidence>
<reference evidence="2" key="1">
    <citation type="journal article" date="2014" name="Int. J. Syst. Evol. Microbiol.">
        <title>Complete genome sequence of Corynebacterium casei LMG S-19264T (=DSM 44701T), isolated from a smear-ripened cheese.</title>
        <authorList>
            <consortium name="US DOE Joint Genome Institute (JGI-PGF)"/>
            <person name="Walter F."/>
            <person name="Albersmeier A."/>
            <person name="Kalinowski J."/>
            <person name="Ruckert C."/>
        </authorList>
    </citation>
    <scope>NUCLEOTIDE SEQUENCE</scope>
    <source>
        <strain evidence="2">CGMCC 1.15320</strain>
    </source>
</reference>
<evidence type="ECO:0000313" key="2">
    <source>
        <dbReference type="EMBL" id="GGA52573.1"/>
    </source>
</evidence>
<sequence>MSNHDDLRGTSTSTGGDAPALSEAATKIGSQVTEGAVEGVRNAQAKASESMHSFAEAIRKAGDELKENDQGPVAQVLAQAAGSLDEMSRALGQKGIGEIVNDVRSFGRQHPGAFILGSALLGVALGRFAQTAAASGTSNNSGERRAAEYSGNRNYASSYPSATTSASSTTTNTDTKDWSKP</sequence>
<reference evidence="2" key="2">
    <citation type="submission" date="2020-09" db="EMBL/GenBank/DDBJ databases">
        <authorList>
            <person name="Sun Q."/>
            <person name="Zhou Y."/>
        </authorList>
    </citation>
    <scope>NUCLEOTIDE SEQUENCE</scope>
    <source>
        <strain evidence="2">CGMCC 1.15320</strain>
    </source>
</reference>
<feature type="region of interest" description="Disordered" evidence="1">
    <location>
        <begin position="1"/>
        <end position="33"/>
    </location>
</feature>
<dbReference type="RefSeq" id="WP_188719095.1">
    <property type="nucleotide sequence ID" value="NZ_BMIF01000001.1"/>
</dbReference>
<dbReference type="Proteomes" id="UP000636264">
    <property type="component" value="Unassembled WGS sequence"/>
</dbReference>
<keyword evidence="3" id="KW-1185">Reference proteome</keyword>
<proteinExistence type="predicted"/>
<gene>
    <name evidence="2" type="ORF">GCM10011385_02370</name>
</gene>
<evidence type="ECO:0000313" key="3">
    <source>
        <dbReference type="Proteomes" id="UP000636264"/>
    </source>
</evidence>
<feature type="compositionally biased region" description="Low complexity" evidence="1">
    <location>
        <begin position="154"/>
        <end position="173"/>
    </location>
</feature>
<accession>A0A916RE35</accession>
<dbReference type="EMBL" id="BMIF01000001">
    <property type="protein sequence ID" value="GGA52573.1"/>
    <property type="molecule type" value="Genomic_DNA"/>
</dbReference>
<feature type="region of interest" description="Disordered" evidence="1">
    <location>
        <begin position="132"/>
        <end position="181"/>
    </location>
</feature>
<dbReference type="AlphaFoldDB" id="A0A916RE35"/>
<protein>
    <recommendedName>
        <fullName evidence="4">Nutrient deprivation-induced protein</fullName>
    </recommendedName>
</protein>
<evidence type="ECO:0008006" key="4">
    <source>
        <dbReference type="Google" id="ProtNLM"/>
    </source>
</evidence>
<comment type="caution">
    <text evidence="2">The sequence shown here is derived from an EMBL/GenBank/DDBJ whole genome shotgun (WGS) entry which is preliminary data.</text>
</comment>
<organism evidence="2 3">
    <name type="scientific">Nitratireductor aestuarii</name>
    <dbReference type="NCBI Taxonomy" id="1735103"/>
    <lineage>
        <taxon>Bacteria</taxon>
        <taxon>Pseudomonadati</taxon>
        <taxon>Pseudomonadota</taxon>
        <taxon>Alphaproteobacteria</taxon>
        <taxon>Hyphomicrobiales</taxon>
        <taxon>Phyllobacteriaceae</taxon>
        <taxon>Nitratireductor</taxon>
    </lineage>
</organism>